<evidence type="ECO:0000256" key="3">
    <source>
        <dbReference type="ARBA" id="ARBA00022989"/>
    </source>
</evidence>
<feature type="chain" id="PRO_5043361487" evidence="6">
    <location>
        <begin position="22"/>
        <end position="212"/>
    </location>
</feature>
<evidence type="ECO:0000313" key="8">
    <source>
        <dbReference type="EMBL" id="KAI6654658.1"/>
    </source>
</evidence>
<dbReference type="GO" id="GO:0016020">
    <property type="term" value="C:membrane"/>
    <property type="evidence" value="ECO:0007669"/>
    <property type="project" value="UniProtKB-SubCell"/>
</dbReference>
<reference evidence="8 9" key="1">
    <citation type="journal article" date="2023" name="BMC Biol.">
        <title>The compact genome of the sponge Oopsacas minuta (Hexactinellida) is lacking key metazoan core genes.</title>
        <authorList>
            <person name="Santini S."/>
            <person name="Schenkelaars Q."/>
            <person name="Jourda C."/>
            <person name="Duchesne M."/>
            <person name="Belahbib H."/>
            <person name="Rocher C."/>
            <person name="Selva M."/>
            <person name="Riesgo A."/>
            <person name="Vervoort M."/>
            <person name="Leys S.P."/>
            <person name="Kodjabachian L."/>
            <person name="Le Bivic A."/>
            <person name="Borchiellini C."/>
            <person name="Claverie J.M."/>
            <person name="Renard E."/>
        </authorList>
    </citation>
    <scope>NUCLEOTIDE SEQUENCE [LARGE SCALE GENOMIC DNA]</scope>
    <source>
        <strain evidence="8">SPO-2</strain>
    </source>
</reference>
<feature type="domain" description="TM2" evidence="7">
    <location>
        <begin position="94"/>
        <end position="135"/>
    </location>
</feature>
<dbReference type="Proteomes" id="UP001165289">
    <property type="component" value="Unassembled WGS sequence"/>
</dbReference>
<keyword evidence="6" id="KW-0732">Signal</keyword>
<proteinExistence type="predicted"/>
<dbReference type="InterPro" id="IPR007829">
    <property type="entry name" value="TM2"/>
</dbReference>
<feature type="transmembrane region" description="Helical" evidence="5">
    <location>
        <begin position="163"/>
        <end position="190"/>
    </location>
</feature>
<keyword evidence="9" id="KW-1185">Reference proteome</keyword>
<protein>
    <submittedName>
        <fullName evidence="8">TM2 domain-containing protein 3-like</fullName>
    </submittedName>
</protein>
<evidence type="ECO:0000256" key="2">
    <source>
        <dbReference type="ARBA" id="ARBA00022692"/>
    </source>
</evidence>
<evidence type="ECO:0000256" key="4">
    <source>
        <dbReference type="ARBA" id="ARBA00023136"/>
    </source>
</evidence>
<dbReference type="Pfam" id="PF05154">
    <property type="entry name" value="TM2"/>
    <property type="match status" value="1"/>
</dbReference>
<keyword evidence="2 5" id="KW-0812">Transmembrane</keyword>
<comment type="caution">
    <text evidence="8">The sequence shown here is derived from an EMBL/GenBank/DDBJ whole genome shotgun (WGS) entry which is preliminary data.</text>
</comment>
<sequence>MLRFNSILFVCLCLCVATVSTQSSCTVAQNCTRTTLNPINSAQYVQCVSGVCACSGMDNCFSLNSSATDSLDACVLDVRCYTYTSLGVCESTARSWLTALLLQIFVGGLGAANFYIGRDDLGGAQLFLFLAVVIFPFFLCCASCCVTAAFSCGDDNICGKICGSLVVLVIILLVIIVVISTFAVSIWFTVDIIIFATNQRPDLNGCTLDQPF</sequence>
<keyword evidence="4 5" id="KW-0472">Membrane</keyword>
<feature type="transmembrane region" description="Helical" evidence="5">
    <location>
        <begin position="128"/>
        <end position="151"/>
    </location>
</feature>
<feature type="transmembrane region" description="Helical" evidence="5">
    <location>
        <begin position="96"/>
        <end position="116"/>
    </location>
</feature>
<gene>
    <name evidence="8" type="ORF">LOD99_1052</name>
</gene>
<evidence type="ECO:0000256" key="5">
    <source>
        <dbReference type="SAM" id="Phobius"/>
    </source>
</evidence>
<evidence type="ECO:0000313" key="9">
    <source>
        <dbReference type="Proteomes" id="UP001165289"/>
    </source>
</evidence>
<keyword evidence="3 5" id="KW-1133">Transmembrane helix</keyword>
<evidence type="ECO:0000256" key="6">
    <source>
        <dbReference type="SAM" id="SignalP"/>
    </source>
</evidence>
<name>A0AAV7K0A5_9METZ</name>
<evidence type="ECO:0000256" key="1">
    <source>
        <dbReference type="ARBA" id="ARBA00004141"/>
    </source>
</evidence>
<organism evidence="8 9">
    <name type="scientific">Oopsacas minuta</name>
    <dbReference type="NCBI Taxonomy" id="111878"/>
    <lineage>
        <taxon>Eukaryota</taxon>
        <taxon>Metazoa</taxon>
        <taxon>Porifera</taxon>
        <taxon>Hexactinellida</taxon>
        <taxon>Hexasterophora</taxon>
        <taxon>Lyssacinosida</taxon>
        <taxon>Leucopsacidae</taxon>
        <taxon>Oopsacas</taxon>
    </lineage>
</organism>
<dbReference type="EMBL" id="JAKMXF010000222">
    <property type="protein sequence ID" value="KAI6654658.1"/>
    <property type="molecule type" value="Genomic_DNA"/>
</dbReference>
<dbReference type="AlphaFoldDB" id="A0AAV7K0A5"/>
<feature type="signal peptide" evidence="6">
    <location>
        <begin position="1"/>
        <end position="21"/>
    </location>
</feature>
<evidence type="ECO:0000259" key="7">
    <source>
        <dbReference type="Pfam" id="PF05154"/>
    </source>
</evidence>
<accession>A0AAV7K0A5</accession>
<comment type="subcellular location">
    <subcellularLocation>
        <location evidence="1">Membrane</location>
        <topology evidence="1">Multi-pass membrane protein</topology>
    </subcellularLocation>
</comment>